<dbReference type="PANTHER" id="PTHR46496:SF1">
    <property type="entry name" value="ZEAXANTHIN EPOXIDASE, CHLOROPLASTIC"/>
    <property type="match status" value="1"/>
</dbReference>
<evidence type="ECO:0000256" key="1">
    <source>
        <dbReference type="ARBA" id="ARBA00001974"/>
    </source>
</evidence>
<protein>
    <submittedName>
        <fullName evidence="6">FAD-dependent monooxygenase</fullName>
    </submittedName>
</protein>
<dbReference type="AlphaFoldDB" id="A0A941F0G0"/>
<comment type="caution">
    <text evidence="6">The sequence shown here is derived from an EMBL/GenBank/DDBJ whole genome shotgun (WGS) entry which is preliminary data.</text>
</comment>
<sequence length="350" mass="38173">RRCTCWPHGRSNARGRLEAPRGAPKRSPRWLVRTDLGQVAQHFGRPLVVVPRVELIDALSSRLPPAALHLDTPVEEVLAGDETRAARVRTKHGERSADLVVAADGLRSSVREALVRSHPGPAYAGFTAWRMIVQAPAGLRIEPSETWGRGAVFGIVPLPGKLLYCYATANLPEGTRFEDEQRALLERFADWHAPIPDLIRSTDNEALLRNDIYWLDKPLQNYHVGRVAFVGDAAHAMTPNLGQGGCQAIEDAVVLAHELEEEDDGGFLDVASALAAYTDARRNRTVGIARQSFRAGRMQQAHSAFGIALRNAAVGLAGHLGSGLMLRQMASVAAWTPPSPSDKGYEKFLL</sequence>
<evidence type="ECO:0000256" key="2">
    <source>
        <dbReference type="ARBA" id="ARBA00022630"/>
    </source>
</evidence>
<keyword evidence="4" id="KW-0560">Oxidoreductase</keyword>
<dbReference type="Pfam" id="PF01494">
    <property type="entry name" value="FAD_binding_3"/>
    <property type="match status" value="1"/>
</dbReference>
<dbReference type="Gene3D" id="3.50.50.60">
    <property type="entry name" value="FAD/NAD(P)-binding domain"/>
    <property type="match status" value="1"/>
</dbReference>
<feature type="domain" description="FAD-binding" evidence="5">
    <location>
        <begin position="52"/>
        <end position="285"/>
    </location>
</feature>
<name>A0A941F0G0_9ACTN</name>
<dbReference type="InterPro" id="IPR036188">
    <property type="entry name" value="FAD/NAD-bd_sf"/>
</dbReference>
<organism evidence="6 7">
    <name type="scientific">Actinospica durhamensis</name>
    <dbReference type="NCBI Taxonomy" id="1508375"/>
    <lineage>
        <taxon>Bacteria</taxon>
        <taxon>Bacillati</taxon>
        <taxon>Actinomycetota</taxon>
        <taxon>Actinomycetes</taxon>
        <taxon>Catenulisporales</taxon>
        <taxon>Actinospicaceae</taxon>
        <taxon>Actinospica</taxon>
    </lineage>
</organism>
<evidence type="ECO:0000256" key="3">
    <source>
        <dbReference type="ARBA" id="ARBA00022827"/>
    </source>
</evidence>
<proteinExistence type="predicted"/>
<evidence type="ECO:0000256" key="4">
    <source>
        <dbReference type="ARBA" id="ARBA00023002"/>
    </source>
</evidence>
<dbReference type="PANTHER" id="PTHR46496">
    <property type="match status" value="1"/>
</dbReference>
<dbReference type="InterPro" id="IPR002938">
    <property type="entry name" value="FAD-bd"/>
</dbReference>
<comment type="cofactor">
    <cofactor evidence="1">
        <name>FAD</name>
        <dbReference type="ChEBI" id="CHEBI:57692"/>
    </cofactor>
</comment>
<dbReference type="EMBL" id="JAGSOG010000249">
    <property type="protein sequence ID" value="MBR7838009.1"/>
    <property type="molecule type" value="Genomic_DNA"/>
</dbReference>
<keyword evidence="7" id="KW-1185">Reference proteome</keyword>
<dbReference type="GO" id="GO:0071949">
    <property type="term" value="F:FAD binding"/>
    <property type="evidence" value="ECO:0007669"/>
    <property type="project" value="InterPro"/>
</dbReference>
<dbReference type="SUPFAM" id="SSF51905">
    <property type="entry name" value="FAD/NAD(P)-binding domain"/>
    <property type="match status" value="1"/>
</dbReference>
<dbReference type="RefSeq" id="WP_212532471.1">
    <property type="nucleotide sequence ID" value="NZ_JAGSOG010000249.1"/>
</dbReference>
<accession>A0A941F0G0</accession>
<evidence type="ECO:0000313" key="6">
    <source>
        <dbReference type="EMBL" id="MBR7838009.1"/>
    </source>
</evidence>
<reference evidence="6" key="1">
    <citation type="submission" date="2021-04" db="EMBL/GenBank/DDBJ databases">
        <title>Genome based classification of Actinospica acidithermotolerans sp. nov., an actinobacterium isolated from an Indonesian hot spring.</title>
        <authorList>
            <person name="Kusuma A.B."/>
            <person name="Putra K.E."/>
            <person name="Nafisah S."/>
            <person name="Loh J."/>
            <person name="Nouioui I."/>
            <person name="Goodfellow M."/>
        </authorList>
    </citation>
    <scope>NUCLEOTIDE SEQUENCE</scope>
    <source>
        <strain evidence="6">CSCA 57</strain>
    </source>
</reference>
<feature type="non-terminal residue" evidence="6">
    <location>
        <position position="1"/>
    </location>
</feature>
<gene>
    <name evidence="6" type="ORF">KDL01_32350</name>
</gene>
<evidence type="ECO:0000313" key="7">
    <source>
        <dbReference type="Proteomes" id="UP000675781"/>
    </source>
</evidence>
<dbReference type="PRINTS" id="PR00420">
    <property type="entry name" value="RNGMNOXGNASE"/>
</dbReference>
<dbReference type="GO" id="GO:0004497">
    <property type="term" value="F:monooxygenase activity"/>
    <property type="evidence" value="ECO:0007669"/>
    <property type="project" value="UniProtKB-KW"/>
</dbReference>
<keyword evidence="2" id="KW-0285">Flavoprotein</keyword>
<keyword evidence="6" id="KW-0503">Monooxygenase</keyword>
<dbReference type="Proteomes" id="UP000675781">
    <property type="component" value="Unassembled WGS sequence"/>
</dbReference>
<evidence type="ECO:0000259" key="5">
    <source>
        <dbReference type="Pfam" id="PF01494"/>
    </source>
</evidence>
<keyword evidence="3" id="KW-0274">FAD</keyword>